<proteinExistence type="predicted"/>
<keyword evidence="1" id="KW-0812">Transmembrane</keyword>
<name>A0AAV4M5Z8_9ARAC</name>
<feature type="transmembrane region" description="Helical" evidence="1">
    <location>
        <begin position="36"/>
        <end position="60"/>
    </location>
</feature>
<sequence>MVEIFMAVSLEMNRAGGRRGPMKNLSPPRPDKAPPLLSYLWCYRALTALFVIGAPCRGVLPGLNGLRYKLDGTPDKMRIFFFPCSLFEVWIGGSITFMIVPSG</sequence>
<keyword evidence="1" id="KW-0472">Membrane</keyword>
<evidence type="ECO:0000313" key="3">
    <source>
        <dbReference type="Proteomes" id="UP001054837"/>
    </source>
</evidence>
<dbReference type="AlphaFoldDB" id="A0AAV4M5Z8"/>
<evidence type="ECO:0000256" key="1">
    <source>
        <dbReference type="SAM" id="Phobius"/>
    </source>
</evidence>
<evidence type="ECO:0000313" key="2">
    <source>
        <dbReference type="EMBL" id="GIX67260.1"/>
    </source>
</evidence>
<reference evidence="2 3" key="1">
    <citation type="submission" date="2021-06" db="EMBL/GenBank/DDBJ databases">
        <title>Caerostris darwini draft genome.</title>
        <authorList>
            <person name="Kono N."/>
            <person name="Arakawa K."/>
        </authorList>
    </citation>
    <scope>NUCLEOTIDE SEQUENCE [LARGE SCALE GENOMIC DNA]</scope>
</reference>
<gene>
    <name evidence="2" type="ORF">CDAR_384381</name>
</gene>
<accession>A0AAV4M5Z8</accession>
<protein>
    <submittedName>
        <fullName evidence="2">Uncharacterized protein</fullName>
    </submittedName>
</protein>
<organism evidence="2 3">
    <name type="scientific">Caerostris darwini</name>
    <dbReference type="NCBI Taxonomy" id="1538125"/>
    <lineage>
        <taxon>Eukaryota</taxon>
        <taxon>Metazoa</taxon>
        <taxon>Ecdysozoa</taxon>
        <taxon>Arthropoda</taxon>
        <taxon>Chelicerata</taxon>
        <taxon>Arachnida</taxon>
        <taxon>Araneae</taxon>
        <taxon>Araneomorphae</taxon>
        <taxon>Entelegynae</taxon>
        <taxon>Araneoidea</taxon>
        <taxon>Araneidae</taxon>
        <taxon>Caerostris</taxon>
    </lineage>
</organism>
<dbReference type="EMBL" id="BPLQ01000075">
    <property type="protein sequence ID" value="GIX67260.1"/>
    <property type="molecule type" value="Genomic_DNA"/>
</dbReference>
<comment type="caution">
    <text evidence="2">The sequence shown here is derived from an EMBL/GenBank/DDBJ whole genome shotgun (WGS) entry which is preliminary data.</text>
</comment>
<keyword evidence="1" id="KW-1133">Transmembrane helix</keyword>
<dbReference type="Proteomes" id="UP001054837">
    <property type="component" value="Unassembled WGS sequence"/>
</dbReference>
<feature type="transmembrane region" description="Helical" evidence="1">
    <location>
        <begin position="80"/>
        <end position="100"/>
    </location>
</feature>
<keyword evidence="3" id="KW-1185">Reference proteome</keyword>